<evidence type="ECO:0000259" key="1">
    <source>
        <dbReference type="Pfam" id="PF00884"/>
    </source>
</evidence>
<dbReference type="KEGG" id="ntp:CRH09_24100"/>
<dbReference type="GeneID" id="88363797"/>
<dbReference type="AlphaFoldDB" id="A0A291RML5"/>
<protein>
    <submittedName>
        <fullName evidence="2">Esterase</fullName>
    </submittedName>
</protein>
<dbReference type="Gene3D" id="3.40.720.10">
    <property type="entry name" value="Alkaline Phosphatase, subunit A"/>
    <property type="match status" value="1"/>
</dbReference>
<accession>A0A291RML5</accession>
<dbReference type="InterPro" id="IPR000917">
    <property type="entry name" value="Sulfatase_N"/>
</dbReference>
<evidence type="ECO:0000313" key="2">
    <source>
        <dbReference type="EMBL" id="ATL68813.1"/>
    </source>
</evidence>
<gene>
    <name evidence="2" type="ORF">CRH09_24100</name>
</gene>
<organism evidence="2 3">
    <name type="scientific">Nocardia terpenica</name>
    <dbReference type="NCBI Taxonomy" id="455432"/>
    <lineage>
        <taxon>Bacteria</taxon>
        <taxon>Bacillati</taxon>
        <taxon>Actinomycetota</taxon>
        <taxon>Actinomycetes</taxon>
        <taxon>Mycobacteriales</taxon>
        <taxon>Nocardiaceae</taxon>
        <taxon>Nocardia</taxon>
    </lineage>
</organism>
<dbReference type="SUPFAM" id="SSF53649">
    <property type="entry name" value="Alkaline phosphatase-like"/>
    <property type="match status" value="1"/>
</dbReference>
<dbReference type="Proteomes" id="UP000221961">
    <property type="component" value="Chromosome"/>
</dbReference>
<feature type="domain" description="Sulfatase N-terminal" evidence="1">
    <location>
        <begin position="12"/>
        <end position="252"/>
    </location>
</feature>
<dbReference type="RefSeq" id="WP_098695875.1">
    <property type="nucleotide sequence ID" value="NZ_CP023778.1"/>
</dbReference>
<evidence type="ECO:0000313" key="3">
    <source>
        <dbReference type="Proteomes" id="UP000221961"/>
    </source>
</evidence>
<dbReference type="Pfam" id="PF00884">
    <property type="entry name" value="Sulfatase"/>
    <property type="match status" value="1"/>
</dbReference>
<proteinExistence type="predicted"/>
<name>A0A291RML5_9NOCA</name>
<dbReference type="NCBIfam" id="NF038075">
    <property type="entry name" value="fam_STM4013"/>
    <property type="match status" value="1"/>
</dbReference>
<reference evidence="2 3" key="1">
    <citation type="submission" date="2017-10" db="EMBL/GenBank/DDBJ databases">
        <title>Comparative genomics between pathogenic Norcardia.</title>
        <authorList>
            <person name="Zeng L."/>
        </authorList>
    </citation>
    <scope>NUCLEOTIDE SEQUENCE [LARGE SCALE GENOMIC DNA]</scope>
    <source>
        <strain evidence="2 3">NC_YFY_NT001</strain>
    </source>
</reference>
<sequence length="266" mass="28785">MINANQIIGTHHVLIITFDSLRFDVARAAAYAGHTPYLSKLLPGGQWEERRTHGTFTLPAHLAFFSGFLPVPANPTRPGRLLACRANRGVTITERTYVFDAPDIVTGLDRIGYHTVCIGGVGFFSGQTKLGQVLPGLFAEAHWSPDTGTDCPESTRHQIDIALQVLDRLGQGELVFLFLNIAATHTPTTSYLPGASADCWESQAAALAYADTELGRLFDALPRFGAWLVIMCGDHGEAFGEDGHYGHGIAHPCVWSVPYAETLVPG</sequence>
<dbReference type="InterPro" id="IPR017850">
    <property type="entry name" value="Alkaline_phosphatase_core_sf"/>
</dbReference>
<dbReference type="InterPro" id="IPR047838">
    <property type="entry name" value="STM4013-like"/>
</dbReference>
<dbReference type="EMBL" id="CP023778">
    <property type="protein sequence ID" value="ATL68813.1"/>
    <property type="molecule type" value="Genomic_DNA"/>
</dbReference>